<dbReference type="Pfam" id="PF03808">
    <property type="entry name" value="Glyco_tran_WecG"/>
    <property type="match status" value="1"/>
</dbReference>
<gene>
    <name evidence="4" type="ORF">KTAU_13920</name>
</gene>
<keyword evidence="1" id="KW-0328">Glycosyltransferase</keyword>
<evidence type="ECO:0000256" key="2">
    <source>
        <dbReference type="ARBA" id="ARBA00022679"/>
    </source>
</evidence>
<keyword evidence="2 4" id="KW-0808">Transferase</keyword>
<evidence type="ECO:0000313" key="4">
    <source>
        <dbReference type="EMBL" id="GER82755.1"/>
    </source>
</evidence>
<sequence length="269" mass="29871">MSVEQVESTPSQSRGSPRSVSVLGVRIDRVTQEEALTFIEEQIRRRRASGNRLPCCQVVTVNPEFVMEARRNPAFRQAINEAALNVPDGIGVVWATRYLGQPAPERITGTDLIPALAERCAAHGYRLYLLGAAPGVAEATAARLCARFPSLQIAGTYAGSPDPAEEEAILQRLVAAQADLLCVAYGAPAQELWIWRNLSRLPVAVAMGVGGAFDFLSGRKKRAPRSWQRLGLEWLYRLYHEPWRWRRMLALPRFALVVIFKGRGRHSEA</sequence>
<dbReference type="CDD" id="cd06533">
    <property type="entry name" value="Glyco_transf_WecG_TagA"/>
    <property type="match status" value="1"/>
</dbReference>
<dbReference type="AlphaFoldDB" id="A0A5J4K5E8"/>
<evidence type="ECO:0000313" key="5">
    <source>
        <dbReference type="Proteomes" id="UP000334820"/>
    </source>
</evidence>
<reference evidence="4 5" key="1">
    <citation type="journal article" date="2019" name="Int. J. Syst. Evol. Microbiol.">
        <title>Thermogemmatispora aurantia sp. nov. and Thermogemmatispora argillosa sp. nov., within the class Ktedonobacteria, and emended description of the genus Thermogemmatispora.</title>
        <authorList>
            <person name="Zheng Y."/>
            <person name="Wang C.M."/>
            <person name="Sakai Y."/>
            <person name="Abe K."/>
            <person name="Yokota A."/>
            <person name="Yabe S."/>
        </authorList>
    </citation>
    <scope>NUCLEOTIDE SEQUENCE [LARGE SCALE GENOMIC DNA]</scope>
    <source>
        <strain evidence="4 5">A1-2</strain>
    </source>
</reference>
<organism evidence="4 5">
    <name type="scientific">Thermogemmatispora aurantia</name>
    <dbReference type="NCBI Taxonomy" id="2045279"/>
    <lineage>
        <taxon>Bacteria</taxon>
        <taxon>Bacillati</taxon>
        <taxon>Chloroflexota</taxon>
        <taxon>Ktedonobacteria</taxon>
        <taxon>Thermogemmatisporales</taxon>
        <taxon>Thermogemmatisporaceae</taxon>
        <taxon>Thermogemmatispora</taxon>
    </lineage>
</organism>
<evidence type="ECO:0000256" key="3">
    <source>
        <dbReference type="SAM" id="MobiDB-lite"/>
    </source>
</evidence>
<dbReference type="NCBIfam" id="TIGR00696">
    <property type="entry name" value="wecG_tagA_cpsF"/>
    <property type="match status" value="1"/>
</dbReference>
<protein>
    <submittedName>
        <fullName evidence="4">WecB/TagA/CpsF family glycosyl transferase</fullName>
    </submittedName>
</protein>
<dbReference type="PANTHER" id="PTHR34136">
    <property type="match status" value="1"/>
</dbReference>
<name>A0A5J4K5E8_9CHLR</name>
<accession>A0A5J4K5E8</accession>
<dbReference type="Proteomes" id="UP000334820">
    <property type="component" value="Unassembled WGS sequence"/>
</dbReference>
<dbReference type="InterPro" id="IPR004629">
    <property type="entry name" value="WecG_TagA_CpsF"/>
</dbReference>
<dbReference type="RefSeq" id="WP_151727547.1">
    <property type="nucleotide sequence ID" value="NZ_BKZV01000001.1"/>
</dbReference>
<dbReference type="EMBL" id="BKZV01000001">
    <property type="protein sequence ID" value="GER82755.1"/>
    <property type="molecule type" value="Genomic_DNA"/>
</dbReference>
<dbReference type="PANTHER" id="PTHR34136:SF1">
    <property type="entry name" value="UDP-N-ACETYL-D-MANNOSAMINURONIC ACID TRANSFERASE"/>
    <property type="match status" value="1"/>
</dbReference>
<evidence type="ECO:0000256" key="1">
    <source>
        <dbReference type="ARBA" id="ARBA00022676"/>
    </source>
</evidence>
<feature type="compositionally biased region" description="Polar residues" evidence="3">
    <location>
        <begin position="1"/>
        <end position="19"/>
    </location>
</feature>
<comment type="caution">
    <text evidence="4">The sequence shown here is derived from an EMBL/GenBank/DDBJ whole genome shotgun (WGS) entry which is preliminary data.</text>
</comment>
<dbReference type="GO" id="GO:0016758">
    <property type="term" value="F:hexosyltransferase activity"/>
    <property type="evidence" value="ECO:0007669"/>
    <property type="project" value="TreeGrafter"/>
</dbReference>
<proteinExistence type="predicted"/>
<keyword evidence="5" id="KW-1185">Reference proteome</keyword>
<feature type="region of interest" description="Disordered" evidence="3">
    <location>
        <begin position="1"/>
        <end position="20"/>
    </location>
</feature>